<organism evidence="1 2">
    <name type="scientific">Diploscapter pachys</name>
    <dbReference type="NCBI Taxonomy" id="2018661"/>
    <lineage>
        <taxon>Eukaryota</taxon>
        <taxon>Metazoa</taxon>
        <taxon>Ecdysozoa</taxon>
        <taxon>Nematoda</taxon>
        <taxon>Chromadorea</taxon>
        <taxon>Rhabditida</taxon>
        <taxon>Rhabditina</taxon>
        <taxon>Rhabditomorpha</taxon>
        <taxon>Rhabditoidea</taxon>
        <taxon>Rhabditidae</taxon>
        <taxon>Diploscapter</taxon>
    </lineage>
</organism>
<evidence type="ECO:0000313" key="1">
    <source>
        <dbReference type="EMBL" id="PAV93901.1"/>
    </source>
</evidence>
<accession>A0A2A2M5Y1</accession>
<reference evidence="1 2" key="1">
    <citation type="journal article" date="2017" name="Curr. Biol.">
        <title>Genome architecture and evolution of a unichromosomal asexual nematode.</title>
        <authorList>
            <person name="Fradin H."/>
            <person name="Zegar C."/>
            <person name="Gutwein M."/>
            <person name="Lucas J."/>
            <person name="Kovtun M."/>
            <person name="Corcoran D."/>
            <person name="Baugh L.R."/>
            <person name="Kiontke K."/>
            <person name="Gunsalus K."/>
            <person name="Fitch D.H."/>
            <person name="Piano F."/>
        </authorList>
    </citation>
    <scope>NUCLEOTIDE SEQUENCE [LARGE SCALE GENOMIC DNA]</scope>
    <source>
        <strain evidence="1">PF1309</strain>
    </source>
</reference>
<proteinExistence type="predicted"/>
<keyword evidence="2" id="KW-1185">Reference proteome</keyword>
<dbReference type="AlphaFoldDB" id="A0A2A2M5Y1"/>
<dbReference type="Proteomes" id="UP000218231">
    <property type="component" value="Unassembled WGS sequence"/>
</dbReference>
<name>A0A2A2M5Y1_9BILA</name>
<sequence>MHRTAALHMRDDIRAQLCNGLGAADHRRRAAEQLLVDLGQQVRVVVRLASQHHAIEGLQVSAAFVEGLDAAIEH</sequence>
<comment type="caution">
    <text evidence="1">The sequence shown here is derived from an EMBL/GenBank/DDBJ whole genome shotgun (WGS) entry which is preliminary data.</text>
</comment>
<protein>
    <submittedName>
        <fullName evidence="1">Uncharacterized protein</fullName>
    </submittedName>
</protein>
<dbReference type="EMBL" id="LIAE01002505">
    <property type="protein sequence ID" value="PAV93901.1"/>
    <property type="molecule type" value="Genomic_DNA"/>
</dbReference>
<gene>
    <name evidence="1" type="ORF">WR25_23359</name>
</gene>
<evidence type="ECO:0000313" key="2">
    <source>
        <dbReference type="Proteomes" id="UP000218231"/>
    </source>
</evidence>